<dbReference type="InterPro" id="IPR005648">
    <property type="entry name" value="FlgD"/>
</dbReference>
<keyword evidence="3" id="KW-0282">Flagellum</keyword>
<organism evidence="3 4">
    <name type="scientific">Isachenkonia alkalipeptolytica</name>
    <dbReference type="NCBI Taxonomy" id="2565777"/>
    <lineage>
        <taxon>Bacteria</taxon>
        <taxon>Bacillati</taxon>
        <taxon>Bacillota</taxon>
        <taxon>Clostridia</taxon>
        <taxon>Eubacteriales</taxon>
        <taxon>Clostridiaceae</taxon>
        <taxon>Isachenkonia</taxon>
    </lineage>
</organism>
<evidence type="ECO:0000256" key="2">
    <source>
        <dbReference type="ARBA" id="ARBA00022795"/>
    </source>
</evidence>
<dbReference type="Pfam" id="PF03963">
    <property type="entry name" value="FlgD"/>
    <property type="match status" value="1"/>
</dbReference>
<keyword evidence="3" id="KW-0969">Cilium</keyword>
<evidence type="ECO:0000313" key="3">
    <source>
        <dbReference type="EMBL" id="NBG87569.1"/>
    </source>
</evidence>
<evidence type="ECO:0000256" key="1">
    <source>
        <dbReference type="ARBA" id="ARBA00010577"/>
    </source>
</evidence>
<accession>A0AA44BCR1</accession>
<comment type="similarity">
    <text evidence="1">Belongs to the FlgD family.</text>
</comment>
<dbReference type="Proteomes" id="UP000449710">
    <property type="component" value="Unassembled WGS sequence"/>
</dbReference>
<dbReference type="EMBL" id="SUMG01000003">
    <property type="protein sequence ID" value="NBG87569.1"/>
    <property type="molecule type" value="Genomic_DNA"/>
</dbReference>
<gene>
    <name evidence="3" type="ORF">ISALK_03560</name>
</gene>
<keyword evidence="2" id="KW-1005">Bacterial flagellum biogenesis</keyword>
<reference evidence="3 4" key="1">
    <citation type="submission" date="2019-04" db="EMBL/GenBank/DDBJ databases">
        <title>Isachenkonia alkalipeptolytica gen. nov. sp. nov. a new anaerobic, alkiliphilic organothrophic bacterium capable to reduce synthesized ferrihydrite isolated from a soda lake.</title>
        <authorList>
            <person name="Toshchakov S.V."/>
            <person name="Zavarzina D.G."/>
            <person name="Zhilina T.N."/>
            <person name="Kostrikina N.A."/>
            <person name="Kublanov I.V."/>
        </authorList>
    </citation>
    <scope>NUCLEOTIDE SEQUENCE [LARGE SCALE GENOMIC DNA]</scope>
    <source>
        <strain evidence="3 4">Z-1701</strain>
    </source>
</reference>
<name>A0AA44BCR1_9CLOT</name>
<dbReference type="AlphaFoldDB" id="A0AA44BCR1"/>
<protein>
    <submittedName>
        <fullName evidence="3">Flagellar hook capping protein</fullName>
    </submittedName>
</protein>
<sequence>MNINELQQPSKVREFGVNGENQQKSTMGDLDKDAFLQLLTTQLSNQDPLNPTEDREFIAQMAQFSSLEQMQNLNDTFKSEIKGIKESQESLAEHLTAMNNNMVGSQSDVVNQLGRINTSLTELIEGLKNNSSDDETSEPVEEQE</sequence>
<comment type="caution">
    <text evidence="3">The sequence shown here is derived from an EMBL/GenBank/DDBJ whole genome shotgun (WGS) entry which is preliminary data.</text>
</comment>
<keyword evidence="4" id="KW-1185">Reference proteome</keyword>
<proteinExistence type="inferred from homology"/>
<evidence type="ECO:0000313" key="4">
    <source>
        <dbReference type="Proteomes" id="UP000449710"/>
    </source>
</evidence>
<dbReference type="GO" id="GO:0044781">
    <property type="term" value="P:bacterial-type flagellum organization"/>
    <property type="evidence" value="ECO:0007669"/>
    <property type="project" value="UniProtKB-KW"/>
</dbReference>
<keyword evidence="3" id="KW-0966">Cell projection</keyword>